<dbReference type="PANTHER" id="PTHR12932:SF9">
    <property type="entry name" value="TUBULIN POLYMERIZATION-PROMOTING PROTEIN HOMOLOG"/>
    <property type="match status" value="1"/>
</dbReference>
<dbReference type="Proteomes" id="UP000274922">
    <property type="component" value="Unassembled WGS sequence"/>
</dbReference>
<dbReference type="EMBL" id="ML014141">
    <property type="protein sequence ID" value="RKP02545.1"/>
    <property type="molecule type" value="Genomic_DNA"/>
</dbReference>
<evidence type="ECO:0000313" key="3">
    <source>
        <dbReference type="EMBL" id="RKP02545.1"/>
    </source>
</evidence>
<evidence type="ECO:0000256" key="1">
    <source>
        <dbReference type="ARBA" id="ARBA00010994"/>
    </source>
</evidence>
<dbReference type="InterPro" id="IPR011992">
    <property type="entry name" value="EF-hand-dom_pair"/>
</dbReference>
<reference evidence="4" key="1">
    <citation type="journal article" date="2018" name="Nat. Microbiol.">
        <title>Leveraging single-cell genomics to expand the fungal tree of life.</title>
        <authorList>
            <person name="Ahrendt S.R."/>
            <person name="Quandt C.A."/>
            <person name="Ciobanu D."/>
            <person name="Clum A."/>
            <person name="Salamov A."/>
            <person name="Andreopoulos B."/>
            <person name="Cheng J.F."/>
            <person name="Woyke T."/>
            <person name="Pelin A."/>
            <person name="Henrissat B."/>
            <person name="Reynolds N.K."/>
            <person name="Benny G.L."/>
            <person name="Smith M.E."/>
            <person name="James T.Y."/>
            <person name="Grigoriev I.V."/>
        </authorList>
    </citation>
    <scope>NUCLEOTIDE SEQUENCE [LARGE SCALE GENOMIC DNA]</scope>
    <source>
        <strain evidence="4">ATCC 52028</strain>
    </source>
</reference>
<keyword evidence="4" id="KW-1185">Reference proteome</keyword>
<organism evidence="3 4">
    <name type="scientific">Caulochytrium protostelioides</name>
    <dbReference type="NCBI Taxonomy" id="1555241"/>
    <lineage>
        <taxon>Eukaryota</taxon>
        <taxon>Fungi</taxon>
        <taxon>Fungi incertae sedis</taxon>
        <taxon>Chytridiomycota</taxon>
        <taxon>Chytridiomycota incertae sedis</taxon>
        <taxon>Chytridiomycetes</taxon>
        <taxon>Caulochytriales</taxon>
        <taxon>Caulochytriaceae</taxon>
        <taxon>Caulochytrium</taxon>
    </lineage>
</organism>
<gene>
    <name evidence="3" type="ORF">CXG81DRAFT_17821</name>
</gene>
<proteinExistence type="inferred from homology"/>
<dbReference type="InterPro" id="IPR008907">
    <property type="entry name" value="TPP/p25"/>
</dbReference>
<dbReference type="GO" id="GO:0005874">
    <property type="term" value="C:microtubule"/>
    <property type="evidence" value="ECO:0007669"/>
    <property type="project" value="TreeGrafter"/>
</dbReference>
<feature type="compositionally biased region" description="Polar residues" evidence="2">
    <location>
        <begin position="205"/>
        <end position="214"/>
    </location>
</feature>
<feature type="region of interest" description="Disordered" evidence="2">
    <location>
        <begin position="272"/>
        <end position="319"/>
    </location>
</feature>
<sequence>MADLDDLRVVFESYANFGASRNVASNGSLNNLAGPQLDNAKFAKLCRETKVVDGKRITTTEIDISFSKVLKGGRKMDFGQFQEVLRLLAEKKFGGAVDAQQKLIAQICQSKGPKASGTTPDAKGAHNRLTDTSQYTGTHKLRFDEEGRGRGLAGRDAPAPTADLSQILDRSGATVRGVPLKTAERTANTTATAAGTRRTATQRTPLGSQGSLSASTPPPKRVTPTPSTSTRPAAAKTAAASKAAATKTAGKAYAASSPAGGSVFDRLTNTAGYTGSHKERFNADGTGRGLAGREAPNKSGAPGTYRGGNVSDLSQILRT</sequence>
<dbReference type="SUPFAM" id="SSF47473">
    <property type="entry name" value="EF-hand"/>
    <property type="match status" value="1"/>
</dbReference>
<evidence type="ECO:0000256" key="2">
    <source>
        <dbReference type="SAM" id="MobiDB-lite"/>
    </source>
</evidence>
<dbReference type="GO" id="GO:0046785">
    <property type="term" value="P:microtubule polymerization"/>
    <property type="evidence" value="ECO:0007669"/>
    <property type="project" value="InterPro"/>
</dbReference>
<feature type="compositionally biased region" description="Low complexity" evidence="2">
    <location>
        <begin position="222"/>
        <end position="241"/>
    </location>
</feature>
<dbReference type="GO" id="GO:0015631">
    <property type="term" value="F:tubulin binding"/>
    <property type="evidence" value="ECO:0007669"/>
    <property type="project" value="InterPro"/>
</dbReference>
<accession>A0A4P9XB20</accession>
<feature type="region of interest" description="Disordered" evidence="2">
    <location>
        <begin position="110"/>
        <end position="241"/>
    </location>
</feature>
<dbReference type="PANTHER" id="PTHR12932">
    <property type="entry name" value="P25 ALPHA-RELATED"/>
    <property type="match status" value="1"/>
</dbReference>
<dbReference type="Gene3D" id="1.10.238.10">
    <property type="entry name" value="EF-hand"/>
    <property type="match status" value="1"/>
</dbReference>
<protein>
    <submittedName>
        <fullName evidence="3">Uncharacterized protein</fullName>
    </submittedName>
</protein>
<comment type="similarity">
    <text evidence="1">Belongs to the TPPP family.</text>
</comment>
<evidence type="ECO:0000313" key="4">
    <source>
        <dbReference type="Proteomes" id="UP000274922"/>
    </source>
</evidence>
<dbReference type="OrthoDB" id="548799at2759"/>
<dbReference type="GO" id="GO:0032273">
    <property type="term" value="P:positive regulation of protein polymerization"/>
    <property type="evidence" value="ECO:0007669"/>
    <property type="project" value="TreeGrafter"/>
</dbReference>
<name>A0A4P9XB20_9FUNG</name>
<feature type="compositionally biased region" description="Low complexity" evidence="2">
    <location>
        <begin position="185"/>
        <end position="204"/>
    </location>
</feature>
<dbReference type="AlphaFoldDB" id="A0A4P9XB20"/>
<dbReference type="Pfam" id="PF05517">
    <property type="entry name" value="p25-alpha"/>
    <property type="match status" value="2"/>
</dbReference>
<dbReference type="GO" id="GO:0001578">
    <property type="term" value="P:microtubule bundle formation"/>
    <property type="evidence" value="ECO:0007669"/>
    <property type="project" value="TreeGrafter"/>
</dbReference>